<dbReference type="InterPro" id="IPR036938">
    <property type="entry name" value="PAP2/HPO_sf"/>
</dbReference>
<dbReference type="InterPro" id="IPR052559">
    <property type="entry name" value="V-haloperoxidase"/>
</dbReference>
<dbReference type="AlphaFoldDB" id="A0A518BM80"/>
<dbReference type="GO" id="GO:0004601">
    <property type="term" value="F:peroxidase activity"/>
    <property type="evidence" value="ECO:0007669"/>
    <property type="project" value="InterPro"/>
</dbReference>
<accession>A0A518BM80</accession>
<reference evidence="2 3" key="1">
    <citation type="submission" date="2019-02" db="EMBL/GenBank/DDBJ databases">
        <title>Deep-cultivation of Planctomycetes and their phenomic and genomic characterization uncovers novel biology.</title>
        <authorList>
            <person name="Wiegand S."/>
            <person name="Jogler M."/>
            <person name="Boedeker C."/>
            <person name="Pinto D."/>
            <person name="Vollmers J."/>
            <person name="Rivas-Marin E."/>
            <person name="Kohn T."/>
            <person name="Peeters S.H."/>
            <person name="Heuer A."/>
            <person name="Rast P."/>
            <person name="Oberbeckmann S."/>
            <person name="Bunk B."/>
            <person name="Jeske O."/>
            <person name="Meyerdierks A."/>
            <person name="Storesund J.E."/>
            <person name="Kallscheuer N."/>
            <person name="Luecker S."/>
            <person name="Lage O.M."/>
            <person name="Pohl T."/>
            <person name="Merkel B.J."/>
            <person name="Hornburger P."/>
            <person name="Mueller R.-W."/>
            <person name="Bruemmer F."/>
            <person name="Labrenz M."/>
            <person name="Spormann A.M."/>
            <person name="Op den Camp H."/>
            <person name="Overmann J."/>
            <person name="Amann R."/>
            <person name="Jetten M.S.M."/>
            <person name="Mascher T."/>
            <person name="Medema M.H."/>
            <person name="Devos D.P."/>
            <person name="Kaster A.-K."/>
            <person name="Ovreas L."/>
            <person name="Rohde M."/>
            <person name="Galperin M.Y."/>
            <person name="Jogler C."/>
        </authorList>
    </citation>
    <scope>NUCLEOTIDE SEQUENCE [LARGE SCALE GENOMIC DNA]</scope>
    <source>
        <strain evidence="2 3">Pla133</strain>
    </source>
</reference>
<feature type="compositionally biased region" description="Basic and acidic residues" evidence="1">
    <location>
        <begin position="274"/>
        <end position="287"/>
    </location>
</feature>
<dbReference type="EMBL" id="CP036287">
    <property type="protein sequence ID" value="QDU68046.1"/>
    <property type="molecule type" value="Genomic_DNA"/>
</dbReference>
<feature type="region of interest" description="Disordered" evidence="1">
    <location>
        <begin position="186"/>
        <end position="294"/>
    </location>
</feature>
<dbReference type="KEGG" id="pbap:Pla133_31380"/>
<evidence type="ECO:0000313" key="2">
    <source>
        <dbReference type="EMBL" id="QDU68046.1"/>
    </source>
</evidence>
<evidence type="ECO:0000313" key="3">
    <source>
        <dbReference type="Proteomes" id="UP000316921"/>
    </source>
</evidence>
<gene>
    <name evidence="2" type="ORF">Pla133_31380</name>
</gene>
<proteinExistence type="predicted"/>
<dbReference type="Gene3D" id="1.10.606.10">
    <property type="entry name" value="Vanadium-containing Chloroperoxidase, domain 2"/>
    <property type="match status" value="1"/>
</dbReference>
<dbReference type="SUPFAM" id="SSF48317">
    <property type="entry name" value="Acid phosphatase/Vanadium-dependent haloperoxidase"/>
    <property type="match status" value="1"/>
</dbReference>
<name>A0A518BM80_9BACT</name>
<dbReference type="PANTHER" id="PTHR34599:SF1">
    <property type="entry name" value="PHOSPHATIDIC ACID PHOSPHATASE TYPE 2_HALOPEROXIDASE DOMAIN-CONTAINING PROTEIN"/>
    <property type="match status" value="1"/>
</dbReference>
<evidence type="ECO:0000256" key="1">
    <source>
        <dbReference type="SAM" id="MobiDB-lite"/>
    </source>
</evidence>
<dbReference type="Proteomes" id="UP000316921">
    <property type="component" value="Chromosome"/>
</dbReference>
<dbReference type="CDD" id="cd03398">
    <property type="entry name" value="PAP2_haloperoxidase"/>
    <property type="match status" value="1"/>
</dbReference>
<sequence>MARARPFVLERCDRFRSPPPPAIDSEAYPRAFDEVSQLGRFESATRSADQSHLARWWKDFVENSHNRLARRQVTEEDLDLWEATRLFALLEMAVYDACVNAFENKISYNHWRPYAAIRWAEHDGNPDTLAEPDWSNTHRYTYAFPSYPLPMVRPDANSLPVPRRGTGEGWLAGRDELAGGSPALVVAGEPGSRLRASGEIPPSERSVESPTVGVGLPCGEQGCGPSHKRTLQPRERSPRKGGVGRAGHVTAKATDCAQESGAAQDTPGVRRRARSDSSSRNRRDPNRRLTSSAGDAYERNAKWCRAGRESEGLVVLLTPGESRDEGRGPALVMLVFAGTGEGMP</sequence>
<keyword evidence="3" id="KW-1185">Reference proteome</keyword>
<protein>
    <submittedName>
        <fullName evidence="2">Uncharacterized protein</fullName>
    </submittedName>
</protein>
<dbReference type="PANTHER" id="PTHR34599">
    <property type="entry name" value="PEROXIDASE-RELATED"/>
    <property type="match status" value="1"/>
</dbReference>
<dbReference type="InterPro" id="IPR016119">
    <property type="entry name" value="Br/Cl_peroxidase_C"/>
</dbReference>
<organism evidence="2 3">
    <name type="scientific">Engelhardtia mirabilis</name>
    <dbReference type="NCBI Taxonomy" id="2528011"/>
    <lineage>
        <taxon>Bacteria</taxon>
        <taxon>Pseudomonadati</taxon>
        <taxon>Planctomycetota</taxon>
        <taxon>Planctomycetia</taxon>
        <taxon>Planctomycetia incertae sedis</taxon>
        <taxon>Engelhardtia</taxon>
    </lineage>
</organism>